<evidence type="ECO:0000313" key="2">
    <source>
        <dbReference type="Proteomes" id="UP000299102"/>
    </source>
</evidence>
<comment type="caution">
    <text evidence="1">The sequence shown here is derived from an EMBL/GenBank/DDBJ whole genome shotgun (WGS) entry which is preliminary data.</text>
</comment>
<dbReference type="EMBL" id="BGZK01000733">
    <property type="protein sequence ID" value="GBP58347.1"/>
    <property type="molecule type" value="Genomic_DNA"/>
</dbReference>
<organism evidence="1 2">
    <name type="scientific">Eumeta variegata</name>
    <name type="common">Bagworm moth</name>
    <name type="synonym">Eumeta japonica</name>
    <dbReference type="NCBI Taxonomy" id="151549"/>
    <lineage>
        <taxon>Eukaryota</taxon>
        <taxon>Metazoa</taxon>
        <taxon>Ecdysozoa</taxon>
        <taxon>Arthropoda</taxon>
        <taxon>Hexapoda</taxon>
        <taxon>Insecta</taxon>
        <taxon>Pterygota</taxon>
        <taxon>Neoptera</taxon>
        <taxon>Endopterygota</taxon>
        <taxon>Lepidoptera</taxon>
        <taxon>Glossata</taxon>
        <taxon>Ditrysia</taxon>
        <taxon>Tineoidea</taxon>
        <taxon>Psychidae</taxon>
        <taxon>Oiketicinae</taxon>
        <taxon>Eumeta</taxon>
    </lineage>
</organism>
<name>A0A4C1X7W0_EUMVA</name>
<proteinExistence type="predicted"/>
<gene>
    <name evidence="1" type="ORF">EVAR_40913_1</name>
</gene>
<dbReference type="AlphaFoldDB" id="A0A4C1X7W0"/>
<keyword evidence="2" id="KW-1185">Reference proteome</keyword>
<accession>A0A4C1X7W0</accession>
<sequence length="125" mass="14174">MLHQVTIVAFTCRGRLPVAVHYLKCNIRSMSPRYLTAIKAVRHRNHCLRCIKKCLVDDPNRDLGDLDFAFDSIPIKLSQNNEYTFTENKHTTATSFYCESYAVPLALLIPTSVLVAISIVDPYCP</sequence>
<reference evidence="1 2" key="1">
    <citation type="journal article" date="2019" name="Commun. Biol.">
        <title>The bagworm genome reveals a unique fibroin gene that provides high tensile strength.</title>
        <authorList>
            <person name="Kono N."/>
            <person name="Nakamura H."/>
            <person name="Ohtoshi R."/>
            <person name="Tomita M."/>
            <person name="Numata K."/>
            <person name="Arakawa K."/>
        </authorList>
    </citation>
    <scope>NUCLEOTIDE SEQUENCE [LARGE SCALE GENOMIC DNA]</scope>
</reference>
<protein>
    <submittedName>
        <fullName evidence="1">Uncharacterized protein</fullName>
    </submittedName>
</protein>
<dbReference type="Proteomes" id="UP000299102">
    <property type="component" value="Unassembled WGS sequence"/>
</dbReference>
<evidence type="ECO:0000313" key="1">
    <source>
        <dbReference type="EMBL" id="GBP58347.1"/>
    </source>
</evidence>